<evidence type="ECO:0000256" key="7">
    <source>
        <dbReference type="SAM" id="Phobius"/>
    </source>
</evidence>
<evidence type="ECO:0000256" key="4">
    <source>
        <dbReference type="ARBA" id="ARBA00022989"/>
    </source>
</evidence>
<evidence type="ECO:0000259" key="8">
    <source>
        <dbReference type="PROSITE" id="PS51380"/>
    </source>
</evidence>
<keyword evidence="5 7" id="KW-0472">Membrane</keyword>
<evidence type="ECO:0000313" key="11">
    <source>
        <dbReference type="Proteomes" id="UP001604336"/>
    </source>
</evidence>
<dbReference type="EMBL" id="JBFOLK010000004">
    <property type="protein sequence ID" value="KAL2519343.1"/>
    <property type="molecule type" value="Genomic_DNA"/>
</dbReference>
<evidence type="ECO:0000313" key="10">
    <source>
        <dbReference type="EMBL" id="KAL2519343.1"/>
    </source>
</evidence>
<name>A0ABD1U2W7_9LAMI</name>
<organism evidence="10 11">
    <name type="scientific">Abeliophyllum distichum</name>
    <dbReference type="NCBI Taxonomy" id="126358"/>
    <lineage>
        <taxon>Eukaryota</taxon>
        <taxon>Viridiplantae</taxon>
        <taxon>Streptophyta</taxon>
        <taxon>Embryophyta</taxon>
        <taxon>Tracheophyta</taxon>
        <taxon>Spermatophyta</taxon>
        <taxon>Magnoliopsida</taxon>
        <taxon>eudicotyledons</taxon>
        <taxon>Gunneridae</taxon>
        <taxon>Pentapetalae</taxon>
        <taxon>asterids</taxon>
        <taxon>lamiids</taxon>
        <taxon>Lamiales</taxon>
        <taxon>Oleaceae</taxon>
        <taxon>Forsythieae</taxon>
        <taxon>Abeliophyllum</taxon>
    </lineage>
</organism>
<dbReference type="GO" id="GO:0016020">
    <property type="term" value="C:membrane"/>
    <property type="evidence" value="ECO:0007669"/>
    <property type="project" value="UniProtKB-SubCell"/>
</dbReference>
<comment type="caution">
    <text evidence="10">The sequence shown here is derived from an EMBL/GenBank/DDBJ whole genome shotgun (WGS) entry which is preliminary data.</text>
</comment>
<evidence type="ECO:0000256" key="6">
    <source>
        <dbReference type="SAM" id="MobiDB-lite"/>
    </source>
</evidence>
<dbReference type="AlphaFoldDB" id="A0ABD1U2W7"/>
<keyword evidence="11" id="KW-1185">Reference proteome</keyword>
<comment type="similarity">
    <text evidence="2">Belongs to the SYG1 (TC 2.A.94) family.</text>
</comment>
<feature type="transmembrane region" description="Helical" evidence="7">
    <location>
        <begin position="479"/>
        <end position="503"/>
    </location>
</feature>
<feature type="domain" description="EXS" evidence="8">
    <location>
        <begin position="413"/>
        <end position="607"/>
    </location>
</feature>
<dbReference type="Pfam" id="PF03124">
    <property type="entry name" value="EXS"/>
    <property type="match status" value="1"/>
</dbReference>
<reference evidence="11" key="1">
    <citation type="submission" date="2024-07" db="EMBL/GenBank/DDBJ databases">
        <title>Two chromosome-level genome assemblies of Korean endemic species Abeliophyllum distichum and Forsythia ovata (Oleaceae).</title>
        <authorList>
            <person name="Jang H."/>
        </authorList>
    </citation>
    <scope>NUCLEOTIDE SEQUENCE [LARGE SCALE GENOMIC DNA]</scope>
</reference>
<dbReference type="PANTHER" id="PTHR10783">
    <property type="entry name" value="XENOTROPIC AND POLYTROPIC RETROVIRUS RECEPTOR 1-RELATED"/>
    <property type="match status" value="1"/>
</dbReference>
<dbReference type="Pfam" id="PF03105">
    <property type="entry name" value="SPX"/>
    <property type="match status" value="1"/>
</dbReference>
<dbReference type="PROSITE" id="PS51380">
    <property type="entry name" value="EXS"/>
    <property type="match status" value="1"/>
</dbReference>
<feature type="transmembrane region" description="Helical" evidence="7">
    <location>
        <begin position="205"/>
        <end position="227"/>
    </location>
</feature>
<feature type="region of interest" description="Disordered" evidence="6">
    <location>
        <begin position="1"/>
        <end position="38"/>
    </location>
</feature>
<dbReference type="InterPro" id="IPR004342">
    <property type="entry name" value="EXS_C"/>
</dbReference>
<protein>
    <submittedName>
        <fullName evidence="10">Phosphate transporter PHO13</fullName>
    </submittedName>
</protein>
<evidence type="ECO:0000256" key="1">
    <source>
        <dbReference type="ARBA" id="ARBA00004141"/>
    </source>
</evidence>
<dbReference type="PANTHER" id="PTHR10783:SF4">
    <property type="entry name" value="PHOSPHATE TRANSPORTER PHO1 HOMOLOG 3"/>
    <property type="match status" value="1"/>
</dbReference>
<feature type="domain" description="SPX" evidence="9">
    <location>
        <begin position="1"/>
        <end position="154"/>
    </location>
</feature>
<evidence type="ECO:0000256" key="3">
    <source>
        <dbReference type="ARBA" id="ARBA00022692"/>
    </source>
</evidence>
<feature type="transmembrane region" description="Helical" evidence="7">
    <location>
        <begin position="247"/>
        <end position="268"/>
    </location>
</feature>
<feature type="transmembrane region" description="Helical" evidence="7">
    <location>
        <begin position="414"/>
        <end position="432"/>
    </location>
</feature>
<keyword evidence="4 7" id="KW-1133">Transmembrane helix</keyword>
<feature type="compositionally biased region" description="Polar residues" evidence="6">
    <location>
        <begin position="1"/>
        <end position="10"/>
    </location>
</feature>
<evidence type="ECO:0000256" key="2">
    <source>
        <dbReference type="ARBA" id="ARBA00009665"/>
    </source>
</evidence>
<evidence type="ECO:0000259" key="9">
    <source>
        <dbReference type="PROSITE" id="PS51382"/>
    </source>
</evidence>
<feature type="transmembrane region" description="Helical" evidence="7">
    <location>
        <begin position="524"/>
        <end position="540"/>
    </location>
</feature>
<dbReference type="Proteomes" id="UP001604336">
    <property type="component" value="Unassembled WGS sequence"/>
</dbReference>
<dbReference type="PROSITE" id="PS51382">
    <property type="entry name" value="SPX"/>
    <property type="match status" value="1"/>
</dbReference>
<feature type="transmembrane region" description="Helical" evidence="7">
    <location>
        <begin position="288"/>
        <end position="309"/>
    </location>
</feature>
<gene>
    <name evidence="10" type="ORF">Adt_15590</name>
</gene>
<feature type="transmembrane region" description="Helical" evidence="7">
    <location>
        <begin position="329"/>
        <end position="348"/>
    </location>
</feature>
<accession>A0ABD1U2W7</accession>
<keyword evidence="3 7" id="KW-0812">Transmembrane</keyword>
<proteinExistence type="inferred from homology"/>
<evidence type="ECO:0000256" key="5">
    <source>
        <dbReference type="ARBA" id="ARBA00023136"/>
    </source>
</evidence>
<dbReference type="InterPro" id="IPR004331">
    <property type="entry name" value="SPX_dom"/>
</dbReference>
<feature type="transmembrane region" description="Helical" evidence="7">
    <location>
        <begin position="355"/>
        <end position="373"/>
    </location>
</feature>
<comment type="subcellular location">
    <subcellularLocation>
        <location evidence="1">Membrane</location>
        <topology evidence="1">Multi-pass membrane protein</topology>
    </subcellularLocation>
</comment>
<sequence>MTQVSYSDSGRISMDVIDEESSSNQRQSDESSDDKDAIDMIPVNLNDQRHNRNTIRTMRPAPLEILNNVKFNNTRETPRSTIKGFLNLPNQTDLKFTKDNLKKAEKQLKKAFLEFYHKLALLKSYSFLNILAFSKIMKKYDKIASRTASKSYMAMVDNSYLGSSDEVSKLMGRVEDVFIKHFSNSNRRKGMGILRPKAKNERHRVTFSTGFLVGCTFSLIMTLALIIRERNILDKEGRVLYMETMFPLYSLFGFIVLHMLMYAANIYFWKRYRVNYPFIFGFKEGTELGYREVLLLSFCLSALAIASVLANLDMEMDPITQDYKGITELLPLGLLLLVIVILLCPFNIIYRSSRFFLIIYFFHCFFAPLYKVTLSDFFLADQLTSQVQAFRSLEFYVCYFGWGDFKLRENSCKTSDVFNTFSFIVAAIPYWWRLLQCLRRLYDEKDAIQGLNGLKYFSTILAVSTRTAYKLNRGVVWKYIAWITSAIATISSIYWDIVIDWGLLQRNSKNYLLRDKLLIPHKSVYFVAMVLDVLLRLAWIQTVMNVTIFSLHGQTVIALVAALEIIRRGIWNFFRLENEHLNNVGKYRAFKSVPLPFNHDDDEDKEE</sequence>